<protein>
    <submittedName>
        <fullName evidence="3">Bifunctional oligoribonuclease/PAP phosphatase NrnA</fullName>
    </submittedName>
</protein>
<dbReference type="AlphaFoldDB" id="A0A7G9GLZ5"/>
<name>A0A7G9GLZ5_9FIRM</name>
<dbReference type="GO" id="GO:0003676">
    <property type="term" value="F:nucleic acid binding"/>
    <property type="evidence" value="ECO:0007669"/>
    <property type="project" value="InterPro"/>
</dbReference>
<dbReference type="InterPro" id="IPR001667">
    <property type="entry name" value="DDH_dom"/>
</dbReference>
<evidence type="ECO:0000259" key="1">
    <source>
        <dbReference type="Pfam" id="PF01368"/>
    </source>
</evidence>
<organism evidence="3 4">
    <name type="scientific">[Eubacterium] hominis</name>
    <dbReference type="NCBI Taxonomy" id="2764325"/>
    <lineage>
        <taxon>Bacteria</taxon>
        <taxon>Bacillati</taxon>
        <taxon>Bacillota</taxon>
        <taxon>Erysipelotrichia</taxon>
        <taxon>Erysipelotrichales</taxon>
        <taxon>Erysipelotrichaceae</taxon>
        <taxon>Amedibacillus</taxon>
    </lineage>
</organism>
<dbReference type="EMBL" id="CP060636">
    <property type="protein sequence ID" value="QNM11827.1"/>
    <property type="molecule type" value="Genomic_DNA"/>
</dbReference>
<dbReference type="Pfam" id="PF02272">
    <property type="entry name" value="DHHA1"/>
    <property type="match status" value="1"/>
</dbReference>
<dbReference type="Gene3D" id="3.10.310.30">
    <property type="match status" value="1"/>
</dbReference>
<dbReference type="RefSeq" id="WP_117454612.1">
    <property type="nucleotide sequence ID" value="NZ_CP060636.1"/>
</dbReference>
<dbReference type="KEGG" id="ehn:H9Q80_16520"/>
<feature type="domain" description="DDH" evidence="1">
    <location>
        <begin position="14"/>
        <end position="149"/>
    </location>
</feature>
<dbReference type="Proteomes" id="UP000515856">
    <property type="component" value="Chromosome"/>
</dbReference>
<reference evidence="3 4" key="1">
    <citation type="submission" date="2020-08" db="EMBL/GenBank/DDBJ databases">
        <authorList>
            <person name="Liu C."/>
            <person name="Sun Q."/>
        </authorList>
    </citation>
    <scope>NUCLEOTIDE SEQUENCE [LARGE SCALE GENOMIC DNA]</scope>
    <source>
        <strain evidence="3 4">NSJ-61</strain>
    </source>
</reference>
<keyword evidence="4" id="KW-1185">Reference proteome</keyword>
<dbReference type="SUPFAM" id="SSF64182">
    <property type="entry name" value="DHH phosphoesterases"/>
    <property type="match status" value="1"/>
</dbReference>
<dbReference type="PANTHER" id="PTHR47618:SF1">
    <property type="entry name" value="BIFUNCTIONAL OLIGORIBONUCLEASE AND PAP PHOSPHATASE NRNA"/>
    <property type="match status" value="1"/>
</dbReference>
<dbReference type="InterPro" id="IPR038763">
    <property type="entry name" value="DHH_sf"/>
</dbReference>
<gene>
    <name evidence="3" type="ORF">H9Q80_16520</name>
</gene>
<dbReference type="InterPro" id="IPR003156">
    <property type="entry name" value="DHHA1_dom"/>
</dbReference>
<sequence length="315" mass="35695">MNRILELIKDYDIITIYRHVSPDADALGSQYGLKQWINDTYPEKKVYALGNDDGSKVSNFPESDIVDDEIVKQSLAIILDTANGSRIDDGRWKTAAYRLKVDHHIFVEKFADEEYIEDMAGATCEILATMFLKEGMTLSKTAAQYLYSGLIADTLRYSIPSTTPQTLSTGAYLLSCGVDVQRSNEENFSTSLQQFHYENFLRSNCQVAGGQLAYIIVHKEDYERFGLSFNEAKEKVFVFGGVYDFKAWALFVEKEIDEQGIKRYNGSLRSRNTTINDIAMKHHGGGHRFACGVKNLDDEEIQTIIQEILDRINEA</sequence>
<feature type="domain" description="DHHA1" evidence="2">
    <location>
        <begin position="244"/>
        <end position="313"/>
    </location>
</feature>
<evidence type="ECO:0000313" key="4">
    <source>
        <dbReference type="Proteomes" id="UP000515856"/>
    </source>
</evidence>
<dbReference type="Gene3D" id="3.90.1640.10">
    <property type="entry name" value="inorganic pyrophosphatase (n-terminal core)"/>
    <property type="match status" value="1"/>
</dbReference>
<dbReference type="InterPro" id="IPR051319">
    <property type="entry name" value="Oligoribo/pAp-PDE_c-di-AMP_PDE"/>
</dbReference>
<proteinExistence type="predicted"/>
<dbReference type="Pfam" id="PF01368">
    <property type="entry name" value="DHH"/>
    <property type="match status" value="1"/>
</dbReference>
<evidence type="ECO:0000259" key="2">
    <source>
        <dbReference type="Pfam" id="PF02272"/>
    </source>
</evidence>
<accession>A0A7G9GLZ5</accession>
<evidence type="ECO:0000313" key="3">
    <source>
        <dbReference type="EMBL" id="QNM11827.1"/>
    </source>
</evidence>
<dbReference type="PANTHER" id="PTHR47618">
    <property type="entry name" value="BIFUNCTIONAL OLIGORIBONUCLEASE AND PAP PHOSPHATASE NRNA"/>
    <property type="match status" value="1"/>
</dbReference>